<comment type="function">
    <text evidence="7">Part of the tripartite ATP-independent periplasmic (TRAP) transport system.</text>
</comment>
<feature type="transmembrane region" description="Helical" evidence="7">
    <location>
        <begin position="276"/>
        <end position="297"/>
    </location>
</feature>
<dbReference type="GO" id="GO:0022857">
    <property type="term" value="F:transmembrane transporter activity"/>
    <property type="evidence" value="ECO:0007669"/>
    <property type="project" value="UniProtKB-UniRule"/>
</dbReference>
<evidence type="ECO:0000313" key="9">
    <source>
        <dbReference type="EMBL" id="KAA1156812.1"/>
    </source>
</evidence>
<keyword evidence="7" id="KW-0813">Transport</keyword>
<gene>
    <name evidence="9" type="ORF">EU508_17920</name>
</gene>
<evidence type="ECO:0000256" key="1">
    <source>
        <dbReference type="ARBA" id="ARBA00004429"/>
    </source>
</evidence>
<accession>A0AB73BC55</accession>
<dbReference type="RefSeq" id="WP_007377231.1">
    <property type="nucleotide sequence ID" value="NZ_JBBMQV010000025.1"/>
</dbReference>
<feature type="transmembrane region" description="Helical" evidence="7">
    <location>
        <begin position="402"/>
        <end position="420"/>
    </location>
</feature>
<evidence type="ECO:0000256" key="7">
    <source>
        <dbReference type="RuleBase" id="RU369079"/>
    </source>
</evidence>
<feature type="transmembrane region" description="Helical" evidence="7">
    <location>
        <begin position="340"/>
        <end position="357"/>
    </location>
</feature>
<evidence type="ECO:0000256" key="4">
    <source>
        <dbReference type="ARBA" id="ARBA00022692"/>
    </source>
</evidence>
<keyword evidence="2" id="KW-1003">Cell membrane</keyword>
<evidence type="ECO:0000256" key="6">
    <source>
        <dbReference type="ARBA" id="ARBA00023136"/>
    </source>
</evidence>
<keyword evidence="3 7" id="KW-0997">Cell inner membrane</keyword>
<dbReference type="AlphaFoldDB" id="A0AB73BC55"/>
<dbReference type="PIRSF" id="PIRSF006066">
    <property type="entry name" value="HI0050"/>
    <property type="match status" value="1"/>
</dbReference>
<comment type="subcellular location">
    <subcellularLocation>
        <location evidence="1 7">Cell inner membrane</location>
        <topology evidence="1 7">Multi-pass membrane protein</topology>
    </subcellularLocation>
</comment>
<feature type="transmembrane region" description="Helical" evidence="7">
    <location>
        <begin position="363"/>
        <end position="390"/>
    </location>
</feature>
<dbReference type="PANTHER" id="PTHR33362">
    <property type="entry name" value="SIALIC ACID TRAP TRANSPORTER PERMEASE PROTEIN SIAT-RELATED"/>
    <property type="match status" value="1"/>
</dbReference>
<comment type="similarity">
    <text evidence="7">Belongs to the TRAP transporter large permease family.</text>
</comment>
<dbReference type="InterPro" id="IPR004681">
    <property type="entry name" value="TRAP_DctM"/>
</dbReference>
<feature type="transmembrane region" description="Helical" evidence="7">
    <location>
        <begin position="7"/>
        <end position="35"/>
    </location>
</feature>
<comment type="caution">
    <text evidence="9">The sequence shown here is derived from an EMBL/GenBank/DDBJ whole genome shotgun (WGS) entry which is preliminary data.</text>
</comment>
<feature type="transmembrane region" description="Helical" evidence="7">
    <location>
        <begin position="246"/>
        <end position="264"/>
    </location>
</feature>
<dbReference type="EMBL" id="SEUK01000055">
    <property type="protein sequence ID" value="KAA1156812.1"/>
    <property type="molecule type" value="Genomic_DNA"/>
</dbReference>
<name>A0AB73BC55_9GAMM</name>
<sequence length="433" mass="45449">MDFTAIILVVTFFALLLINVPISICIGLATLLALLMHMDFTPAATTIAQQLAGGLDSFALLAIPFFILSGLIMGQGGIAKRLIECAMALIGFLPGGLALVNVLSCMLFGAISGSAVAATSAIGSFMVPEMKKHGYSENFAAAVTATASTTGMLIPPSNILIIYAIASGGVSIAALFIAGYLPGILVGLALMTVCAVYSIKNKYPVTARLPLKIVIEKVLAAFPSLLLIFIVIGGIIGGVFTATEAGAIAVIYALILSVIVYKEISLAALPGILLKACETTAIVMLIIGASSAMSWLLSFTHIPQIVSDFFLTLSDNPIIILLLINLILILVGAFIDMTPAVLIFTPIFLPVAEQFGMSPIQFGIMIVLNLSIGLVSPPVGSVLFVSCAVAKTSLHKIIKPMIPLYIVMFLVLMLVTYVPAVSEFLPRLFGLIE</sequence>
<organism evidence="9 10">
    <name type="scientific">Pseudoalteromonas fuliginea</name>
    <dbReference type="NCBI Taxonomy" id="1872678"/>
    <lineage>
        <taxon>Bacteria</taxon>
        <taxon>Pseudomonadati</taxon>
        <taxon>Pseudomonadota</taxon>
        <taxon>Gammaproteobacteria</taxon>
        <taxon>Alteromonadales</taxon>
        <taxon>Pseudoalteromonadaceae</taxon>
        <taxon>Pseudoalteromonas</taxon>
    </lineage>
</organism>
<keyword evidence="6 7" id="KW-0472">Membrane</keyword>
<evidence type="ECO:0000259" key="8">
    <source>
        <dbReference type="Pfam" id="PF06808"/>
    </source>
</evidence>
<dbReference type="Proteomes" id="UP000324162">
    <property type="component" value="Unassembled WGS sequence"/>
</dbReference>
<evidence type="ECO:0000256" key="2">
    <source>
        <dbReference type="ARBA" id="ARBA00022475"/>
    </source>
</evidence>
<feature type="transmembrane region" description="Helical" evidence="7">
    <location>
        <begin position="81"/>
        <end position="100"/>
    </location>
</feature>
<keyword evidence="4 7" id="KW-0812">Transmembrane</keyword>
<feature type="transmembrane region" description="Helical" evidence="7">
    <location>
        <begin position="55"/>
        <end position="74"/>
    </location>
</feature>
<dbReference type="InterPro" id="IPR010656">
    <property type="entry name" value="DctM"/>
</dbReference>
<feature type="domain" description="TRAP C4-dicarboxylate transport system permease DctM subunit" evidence="8">
    <location>
        <begin position="9"/>
        <end position="420"/>
    </location>
</feature>
<dbReference type="Pfam" id="PF06808">
    <property type="entry name" value="DctM"/>
    <property type="match status" value="1"/>
</dbReference>
<feature type="transmembrane region" description="Helical" evidence="7">
    <location>
        <begin position="218"/>
        <end position="240"/>
    </location>
</feature>
<feature type="transmembrane region" description="Helical" evidence="7">
    <location>
        <begin position="317"/>
        <end position="335"/>
    </location>
</feature>
<dbReference type="NCBIfam" id="TIGR00786">
    <property type="entry name" value="dctM"/>
    <property type="match status" value="1"/>
</dbReference>
<feature type="transmembrane region" description="Helical" evidence="7">
    <location>
        <begin position="172"/>
        <end position="197"/>
    </location>
</feature>
<evidence type="ECO:0000256" key="3">
    <source>
        <dbReference type="ARBA" id="ARBA00022519"/>
    </source>
</evidence>
<evidence type="ECO:0000256" key="5">
    <source>
        <dbReference type="ARBA" id="ARBA00022989"/>
    </source>
</evidence>
<proteinExistence type="inferred from homology"/>
<dbReference type="PANTHER" id="PTHR33362:SF2">
    <property type="entry name" value="TRAP TRANSPORTER LARGE PERMEASE PROTEIN"/>
    <property type="match status" value="1"/>
</dbReference>
<protein>
    <recommendedName>
        <fullName evidence="7">TRAP transporter large permease protein</fullName>
    </recommendedName>
</protein>
<comment type="subunit">
    <text evidence="7">The complex comprises the extracytoplasmic solute receptor protein and the two transmembrane proteins.</text>
</comment>
<evidence type="ECO:0000313" key="10">
    <source>
        <dbReference type="Proteomes" id="UP000324162"/>
    </source>
</evidence>
<feature type="transmembrane region" description="Helical" evidence="7">
    <location>
        <begin position="139"/>
        <end position="166"/>
    </location>
</feature>
<dbReference type="GO" id="GO:0005886">
    <property type="term" value="C:plasma membrane"/>
    <property type="evidence" value="ECO:0007669"/>
    <property type="project" value="UniProtKB-SubCell"/>
</dbReference>
<keyword evidence="5 7" id="KW-1133">Transmembrane helix</keyword>
<reference evidence="9 10" key="1">
    <citation type="submission" date="2019-01" db="EMBL/GenBank/DDBJ databases">
        <title>Genome sequences of marine Pseudoalteromonas species.</title>
        <authorList>
            <person name="Boraston A.B."/>
            <person name="Hehemann J.-H."/>
            <person name="Vickers C.J."/>
            <person name="Salama-Alber O."/>
            <person name="Abe K."/>
            <person name="Hettle A.J."/>
        </authorList>
    </citation>
    <scope>NUCLEOTIDE SEQUENCE [LARGE SCALE GENOMIC DNA]</scope>
    <source>
        <strain evidence="9 10">PS42</strain>
    </source>
</reference>